<evidence type="ECO:0000313" key="1">
    <source>
        <dbReference type="Proteomes" id="UP000035642"/>
    </source>
</evidence>
<organism evidence="1 2">
    <name type="scientific">Angiostrongylus cantonensis</name>
    <name type="common">Rat lungworm</name>
    <dbReference type="NCBI Taxonomy" id="6313"/>
    <lineage>
        <taxon>Eukaryota</taxon>
        <taxon>Metazoa</taxon>
        <taxon>Ecdysozoa</taxon>
        <taxon>Nematoda</taxon>
        <taxon>Chromadorea</taxon>
        <taxon>Rhabditida</taxon>
        <taxon>Rhabditina</taxon>
        <taxon>Rhabditomorpha</taxon>
        <taxon>Strongyloidea</taxon>
        <taxon>Metastrongylidae</taxon>
        <taxon>Angiostrongylus</taxon>
    </lineage>
</organism>
<name>A0A0K0CV15_ANGCA</name>
<dbReference type="Proteomes" id="UP000035642">
    <property type="component" value="Unassembled WGS sequence"/>
</dbReference>
<reference evidence="2" key="2">
    <citation type="submission" date="2017-02" db="UniProtKB">
        <authorList>
            <consortium name="WormBaseParasite"/>
        </authorList>
    </citation>
    <scope>IDENTIFICATION</scope>
</reference>
<reference evidence="1" key="1">
    <citation type="submission" date="2012-09" db="EMBL/GenBank/DDBJ databases">
        <authorList>
            <person name="Martin A.A."/>
        </authorList>
    </citation>
    <scope>NUCLEOTIDE SEQUENCE</scope>
</reference>
<evidence type="ECO:0000313" key="2">
    <source>
        <dbReference type="WBParaSite" id="ACAC_0000112201-mRNA-1"/>
    </source>
</evidence>
<proteinExistence type="predicted"/>
<dbReference type="WBParaSite" id="ACAC_0000112201-mRNA-1">
    <property type="protein sequence ID" value="ACAC_0000112201-mRNA-1"/>
    <property type="gene ID" value="ACAC_0000112201"/>
</dbReference>
<keyword evidence="1" id="KW-1185">Reference proteome</keyword>
<protein>
    <submittedName>
        <fullName evidence="2">RWD domain-containing protein</fullName>
    </submittedName>
</protein>
<accession>A0A0K0CV15</accession>
<sequence>MAAEQASTLEEITQSYESTSAIQYPVDYSFFLHDRTFDEALPVLDVDEVDRILQEIENESSINGSSNITISMTPLASAILSYDFDLPDTNAEYEAVEVAGPERKSPVCLRDFEESTGS</sequence>
<dbReference type="AlphaFoldDB" id="A0A0K0CV15"/>